<dbReference type="EMBL" id="JAMQBK010000096">
    <property type="protein sequence ID" value="MCM2374691.1"/>
    <property type="molecule type" value="Genomic_DNA"/>
</dbReference>
<organism evidence="1 2">
    <name type="scientific">Aporhodopirellula aestuarii</name>
    <dbReference type="NCBI Taxonomy" id="2950107"/>
    <lineage>
        <taxon>Bacteria</taxon>
        <taxon>Pseudomonadati</taxon>
        <taxon>Planctomycetota</taxon>
        <taxon>Planctomycetia</taxon>
        <taxon>Pirellulales</taxon>
        <taxon>Pirellulaceae</taxon>
        <taxon>Aporhodopirellula</taxon>
    </lineage>
</organism>
<accession>A0ABT0UD33</accession>
<reference evidence="1 2" key="1">
    <citation type="journal article" date="2022" name="Syst. Appl. Microbiol.">
        <title>Rhodopirellula aestuarii sp. nov., a novel member of the genus Rhodopirellula isolated from brackish sediments collected in the Tagus River estuary, Portugal.</title>
        <authorList>
            <person name="Vitorino I.R."/>
            <person name="Klimek D."/>
            <person name="Calusinska M."/>
            <person name="Lobo-da-Cunha A."/>
            <person name="Vasconcelos V."/>
            <person name="Lage O.M."/>
        </authorList>
    </citation>
    <scope>NUCLEOTIDE SEQUENCE [LARGE SCALE GENOMIC DNA]</scope>
    <source>
        <strain evidence="1 2">ICT_H3.1</strain>
    </source>
</reference>
<keyword evidence="2" id="KW-1185">Reference proteome</keyword>
<proteinExistence type="predicted"/>
<protein>
    <submittedName>
        <fullName evidence="1">Uncharacterized protein</fullName>
    </submittedName>
</protein>
<evidence type="ECO:0000313" key="2">
    <source>
        <dbReference type="Proteomes" id="UP001202961"/>
    </source>
</evidence>
<name>A0ABT0UD33_9BACT</name>
<gene>
    <name evidence="1" type="ORF">NB063_29055</name>
</gene>
<dbReference type="Proteomes" id="UP001202961">
    <property type="component" value="Unassembled WGS sequence"/>
</dbReference>
<dbReference type="RefSeq" id="WP_250932720.1">
    <property type="nucleotide sequence ID" value="NZ_JAMQBK010000096.1"/>
</dbReference>
<sequence>MTVSQSLDSLTLDTETPDEFYLGLVRFDVREAKRILAAKKRKPTLYKCELEPLKKEVQRPDPPKLENGKIVVTAGRMALDWDLIHAPDIDLRVPILLARLPDPLRGIWPIDGWYRIANAIDAGLDCLPCYILSKQDTARIIEWPE</sequence>
<comment type="caution">
    <text evidence="1">The sequence shown here is derived from an EMBL/GenBank/DDBJ whole genome shotgun (WGS) entry which is preliminary data.</text>
</comment>
<evidence type="ECO:0000313" key="1">
    <source>
        <dbReference type="EMBL" id="MCM2374691.1"/>
    </source>
</evidence>